<protein>
    <submittedName>
        <fullName evidence="1">Uncharacterized protein</fullName>
    </submittedName>
</protein>
<reference evidence="1" key="1">
    <citation type="submission" date="2014-12" db="EMBL/GenBank/DDBJ databases">
        <title>Insight into the proteome of Arion vulgaris.</title>
        <authorList>
            <person name="Aradska J."/>
            <person name="Bulat T."/>
            <person name="Smidak R."/>
            <person name="Sarate P."/>
            <person name="Gangsoo J."/>
            <person name="Sialana F."/>
            <person name="Bilban M."/>
            <person name="Lubec G."/>
        </authorList>
    </citation>
    <scope>NUCLEOTIDE SEQUENCE</scope>
    <source>
        <tissue evidence="1">Skin</tissue>
    </source>
</reference>
<feature type="non-terminal residue" evidence="1">
    <location>
        <position position="84"/>
    </location>
</feature>
<evidence type="ECO:0000313" key="1">
    <source>
        <dbReference type="EMBL" id="CEK54581.1"/>
    </source>
</evidence>
<dbReference type="EMBL" id="HACG01007716">
    <property type="protein sequence ID" value="CEK54581.1"/>
    <property type="molecule type" value="Transcribed_RNA"/>
</dbReference>
<feature type="non-terminal residue" evidence="1">
    <location>
        <position position="1"/>
    </location>
</feature>
<dbReference type="AlphaFoldDB" id="A0A0B6YFL8"/>
<proteinExistence type="predicted"/>
<gene>
    <name evidence="1" type="primary">ORF23173</name>
</gene>
<accession>A0A0B6YFL8</accession>
<name>A0A0B6YFL8_9EUPU</name>
<sequence length="84" mass="9146">VKGKTQFKTEKSSLNNSFKFIATKSSTSREHSDSLRLSQSLENSQDSILKQWENGIVASNSMSAIVNTGNKGDGIPARANPFNN</sequence>
<organism evidence="1">
    <name type="scientific">Arion vulgaris</name>
    <dbReference type="NCBI Taxonomy" id="1028688"/>
    <lineage>
        <taxon>Eukaryota</taxon>
        <taxon>Metazoa</taxon>
        <taxon>Spiralia</taxon>
        <taxon>Lophotrochozoa</taxon>
        <taxon>Mollusca</taxon>
        <taxon>Gastropoda</taxon>
        <taxon>Heterobranchia</taxon>
        <taxon>Euthyneura</taxon>
        <taxon>Panpulmonata</taxon>
        <taxon>Eupulmonata</taxon>
        <taxon>Stylommatophora</taxon>
        <taxon>Helicina</taxon>
        <taxon>Arionoidea</taxon>
        <taxon>Arionidae</taxon>
        <taxon>Arion</taxon>
    </lineage>
</organism>